<sequence length="206" mass="22755">MTPTIPQETEDPVSGEQPADSTRDRILQVASQIFAVKGYHGAGVSELGEAAGLQRGALYYHIGSKEDLLFDLCKRHVDEALTRGRAAVASTADPREQLRLLVHAHLNTLAERRSDVIVAEHEMRSLTGDRSVRLRALRREYQSLFEEVFERGVAAGVFRTAHPIDVMGVLGLLNYTYVWLDPKGPTSVDEIAERLVVLIVDGMAAH</sequence>
<reference evidence="5 6" key="1">
    <citation type="submission" date="2019-10" db="EMBL/GenBank/DDBJ databases">
        <title>Whole genome shotgun sequence of Acrocarpospora pleiomorpha NBRC 16267.</title>
        <authorList>
            <person name="Ichikawa N."/>
            <person name="Kimura A."/>
            <person name="Kitahashi Y."/>
            <person name="Komaki H."/>
            <person name="Oguchi A."/>
        </authorList>
    </citation>
    <scope>NUCLEOTIDE SEQUENCE [LARGE SCALE GENOMIC DNA]</scope>
    <source>
        <strain evidence="5 6">NBRC 16267</strain>
    </source>
</reference>
<dbReference type="AlphaFoldDB" id="A0A5M3XRV2"/>
<dbReference type="InterPro" id="IPR041490">
    <property type="entry name" value="KstR2_TetR_C"/>
</dbReference>
<dbReference type="Gene3D" id="1.10.10.60">
    <property type="entry name" value="Homeodomain-like"/>
    <property type="match status" value="1"/>
</dbReference>
<dbReference type="PANTHER" id="PTHR30055:SF237">
    <property type="entry name" value="TRANSCRIPTIONAL REPRESSOR MCE3R"/>
    <property type="match status" value="1"/>
</dbReference>
<dbReference type="Proteomes" id="UP000377595">
    <property type="component" value="Unassembled WGS sequence"/>
</dbReference>
<dbReference type="EMBL" id="BLAF01000047">
    <property type="protein sequence ID" value="GES24047.1"/>
    <property type="molecule type" value="Genomic_DNA"/>
</dbReference>
<feature type="region of interest" description="Disordered" evidence="3">
    <location>
        <begin position="1"/>
        <end position="22"/>
    </location>
</feature>
<evidence type="ECO:0000256" key="1">
    <source>
        <dbReference type="ARBA" id="ARBA00023125"/>
    </source>
</evidence>
<dbReference type="OrthoDB" id="3190535at2"/>
<dbReference type="InterPro" id="IPR036271">
    <property type="entry name" value="Tet_transcr_reg_TetR-rel_C_sf"/>
</dbReference>
<dbReference type="GO" id="GO:0000976">
    <property type="term" value="F:transcription cis-regulatory region binding"/>
    <property type="evidence" value="ECO:0007669"/>
    <property type="project" value="TreeGrafter"/>
</dbReference>
<proteinExistence type="predicted"/>
<evidence type="ECO:0000313" key="6">
    <source>
        <dbReference type="Proteomes" id="UP000377595"/>
    </source>
</evidence>
<protein>
    <submittedName>
        <fullName evidence="5">Putative transcriptional regulator, TetR family protein</fullName>
    </submittedName>
</protein>
<feature type="DNA-binding region" description="H-T-H motif" evidence="2">
    <location>
        <begin position="43"/>
        <end position="62"/>
    </location>
</feature>
<dbReference type="SUPFAM" id="SSF46689">
    <property type="entry name" value="Homeodomain-like"/>
    <property type="match status" value="1"/>
</dbReference>
<evidence type="ECO:0000256" key="3">
    <source>
        <dbReference type="SAM" id="MobiDB-lite"/>
    </source>
</evidence>
<evidence type="ECO:0000259" key="4">
    <source>
        <dbReference type="PROSITE" id="PS50977"/>
    </source>
</evidence>
<dbReference type="InterPro" id="IPR050109">
    <property type="entry name" value="HTH-type_TetR-like_transc_reg"/>
</dbReference>
<organism evidence="5 6">
    <name type="scientific">Acrocarpospora pleiomorpha</name>
    <dbReference type="NCBI Taxonomy" id="90975"/>
    <lineage>
        <taxon>Bacteria</taxon>
        <taxon>Bacillati</taxon>
        <taxon>Actinomycetota</taxon>
        <taxon>Actinomycetes</taxon>
        <taxon>Streptosporangiales</taxon>
        <taxon>Streptosporangiaceae</taxon>
        <taxon>Acrocarpospora</taxon>
    </lineage>
</organism>
<evidence type="ECO:0000256" key="2">
    <source>
        <dbReference type="PROSITE-ProRule" id="PRU00335"/>
    </source>
</evidence>
<dbReference type="PRINTS" id="PR00455">
    <property type="entry name" value="HTHTETR"/>
</dbReference>
<feature type="domain" description="HTH tetR-type" evidence="4">
    <location>
        <begin position="20"/>
        <end position="80"/>
    </location>
</feature>
<dbReference type="Pfam" id="PF00440">
    <property type="entry name" value="TetR_N"/>
    <property type="match status" value="1"/>
</dbReference>
<dbReference type="InterPro" id="IPR001647">
    <property type="entry name" value="HTH_TetR"/>
</dbReference>
<accession>A0A5M3XRV2</accession>
<evidence type="ECO:0000313" key="5">
    <source>
        <dbReference type="EMBL" id="GES24047.1"/>
    </source>
</evidence>
<dbReference type="PROSITE" id="PS50977">
    <property type="entry name" value="HTH_TETR_2"/>
    <property type="match status" value="1"/>
</dbReference>
<name>A0A5M3XRV2_9ACTN</name>
<keyword evidence="1 2" id="KW-0238">DNA-binding</keyword>
<dbReference type="PANTHER" id="PTHR30055">
    <property type="entry name" value="HTH-TYPE TRANSCRIPTIONAL REGULATOR RUTR"/>
    <property type="match status" value="1"/>
</dbReference>
<dbReference type="InterPro" id="IPR009057">
    <property type="entry name" value="Homeodomain-like_sf"/>
</dbReference>
<dbReference type="Gene3D" id="1.10.357.10">
    <property type="entry name" value="Tetracycline Repressor, domain 2"/>
    <property type="match status" value="1"/>
</dbReference>
<keyword evidence="6" id="KW-1185">Reference proteome</keyword>
<gene>
    <name evidence="5" type="ORF">Aple_069460</name>
</gene>
<dbReference type="GO" id="GO:0003700">
    <property type="term" value="F:DNA-binding transcription factor activity"/>
    <property type="evidence" value="ECO:0007669"/>
    <property type="project" value="TreeGrafter"/>
</dbReference>
<dbReference type="Pfam" id="PF17932">
    <property type="entry name" value="TetR_C_24"/>
    <property type="match status" value="1"/>
</dbReference>
<comment type="caution">
    <text evidence="5">The sequence shown here is derived from an EMBL/GenBank/DDBJ whole genome shotgun (WGS) entry which is preliminary data.</text>
</comment>
<dbReference type="SUPFAM" id="SSF48498">
    <property type="entry name" value="Tetracyclin repressor-like, C-terminal domain"/>
    <property type="match status" value="1"/>
</dbReference>